<evidence type="ECO:0000313" key="12">
    <source>
        <dbReference type="Proteomes" id="UP000029734"/>
    </source>
</evidence>
<protein>
    <recommendedName>
        <fullName evidence="3">nucleoside-diphosphate kinase</fullName>
        <ecNumber evidence="3">2.7.4.6</ecNumber>
    </recommendedName>
</protein>
<feature type="transmembrane region" description="Helical" evidence="9">
    <location>
        <begin position="12"/>
        <end position="33"/>
    </location>
</feature>
<dbReference type="Pfam" id="PF00334">
    <property type="entry name" value="NDK"/>
    <property type="match status" value="1"/>
</dbReference>
<evidence type="ECO:0000313" key="11">
    <source>
        <dbReference type="EMBL" id="KGE16520.1"/>
    </source>
</evidence>
<reference evidence="11 12" key="1">
    <citation type="submission" date="2014-08" db="EMBL/GenBank/DDBJ databases">
        <authorList>
            <person name="den Bakker H.C."/>
        </authorList>
    </citation>
    <scope>NUCLEOTIDE SEQUENCE [LARGE SCALE GENOMIC DNA]</scope>
    <source>
        <strain evidence="11 12">DSM 18334</strain>
    </source>
</reference>
<evidence type="ECO:0000256" key="6">
    <source>
        <dbReference type="ARBA" id="ARBA00023080"/>
    </source>
</evidence>
<keyword evidence="12" id="KW-1185">Reference proteome</keyword>
<comment type="caution">
    <text evidence="11">The sequence shown here is derived from an EMBL/GenBank/DDBJ whole genome shotgun (WGS) entry which is preliminary data.</text>
</comment>
<dbReference type="EC" id="2.7.4.6" evidence="3"/>
<evidence type="ECO:0000256" key="4">
    <source>
        <dbReference type="ARBA" id="ARBA00022679"/>
    </source>
</evidence>
<dbReference type="PROSITE" id="PS51374">
    <property type="entry name" value="NDPK_LIKE"/>
    <property type="match status" value="1"/>
</dbReference>
<dbReference type="InterPro" id="IPR001564">
    <property type="entry name" value="Nucleoside_diP_kinase"/>
</dbReference>
<evidence type="ECO:0000256" key="5">
    <source>
        <dbReference type="ARBA" id="ARBA00022777"/>
    </source>
</evidence>
<dbReference type="InterPro" id="IPR036850">
    <property type="entry name" value="NDK-like_dom_sf"/>
</dbReference>
<keyword evidence="5" id="KW-0418">Kinase</keyword>
<dbReference type="AlphaFoldDB" id="A0A098M2H6"/>
<proteinExistence type="inferred from homology"/>
<evidence type="ECO:0000256" key="9">
    <source>
        <dbReference type="SAM" id="Phobius"/>
    </source>
</evidence>
<keyword evidence="4" id="KW-0808">Transferase</keyword>
<dbReference type="Proteomes" id="UP000029734">
    <property type="component" value="Unassembled WGS sequence"/>
</dbReference>
<keyword evidence="9" id="KW-0812">Transmembrane</keyword>
<dbReference type="eggNOG" id="COG0105">
    <property type="taxonomic scope" value="Bacteria"/>
</dbReference>
<dbReference type="EMBL" id="JQCR01000003">
    <property type="protein sequence ID" value="KGE16520.1"/>
    <property type="molecule type" value="Genomic_DNA"/>
</dbReference>
<keyword evidence="9" id="KW-1133">Transmembrane helix</keyword>
<reference evidence="11 12" key="2">
    <citation type="submission" date="2014-10" db="EMBL/GenBank/DDBJ databases">
        <title>Comparative genomics of the Paenibacillus odorifer group.</title>
        <authorList>
            <person name="Tsai Y.-C."/>
            <person name="Martin N."/>
            <person name="Korlach J."/>
            <person name="Wiedmann M."/>
        </authorList>
    </citation>
    <scope>NUCLEOTIDE SEQUENCE [LARGE SCALE GENOMIC DNA]</scope>
    <source>
        <strain evidence="11 12">DSM 18334</strain>
    </source>
</reference>
<evidence type="ECO:0000256" key="3">
    <source>
        <dbReference type="ARBA" id="ARBA00012966"/>
    </source>
</evidence>
<dbReference type="STRING" id="268407.PWYN_17475"/>
<dbReference type="Gene3D" id="3.30.70.141">
    <property type="entry name" value="Nucleoside diphosphate kinase-like domain"/>
    <property type="match status" value="1"/>
</dbReference>
<evidence type="ECO:0000256" key="8">
    <source>
        <dbReference type="RuleBase" id="RU004011"/>
    </source>
</evidence>
<evidence type="ECO:0000256" key="1">
    <source>
        <dbReference type="ARBA" id="ARBA00001946"/>
    </source>
</evidence>
<dbReference type="OrthoDB" id="9801161at2"/>
<gene>
    <name evidence="11" type="ORF">PWYN_17475</name>
</gene>
<dbReference type="PRINTS" id="PR01243">
    <property type="entry name" value="NUCDPKINASE"/>
</dbReference>
<dbReference type="GO" id="GO:0006241">
    <property type="term" value="P:CTP biosynthetic process"/>
    <property type="evidence" value="ECO:0007669"/>
    <property type="project" value="InterPro"/>
</dbReference>
<keyword evidence="9" id="KW-0472">Membrane</keyword>
<dbReference type="RefSeq" id="WP_036654454.1">
    <property type="nucleotide sequence ID" value="NZ_JQCR01000003.1"/>
</dbReference>
<dbReference type="GO" id="GO:0006183">
    <property type="term" value="P:GTP biosynthetic process"/>
    <property type="evidence" value="ECO:0007669"/>
    <property type="project" value="InterPro"/>
</dbReference>
<dbReference type="InterPro" id="IPR034907">
    <property type="entry name" value="NDK-like_dom"/>
</dbReference>
<dbReference type="GO" id="GO:0006228">
    <property type="term" value="P:UTP biosynthetic process"/>
    <property type="evidence" value="ECO:0007669"/>
    <property type="project" value="InterPro"/>
</dbReference>
<comment type="similarity">
    <text evidence="2 7 8">Belongs to the NDK family.</text>
</comment>
<comment type="cofactor">
    <cofactor evidence="1">
        <name>Mg(2+)</name>
        <dbReference type="ChEBI" id="CHEBI:18420"/>
    </cofactor>
</comment>
<dbReference type="GO" id="GO:0004550">
    <property type="term" value="F:nucleoside diphosphate kinase activity"/>
    <property type="evidence" value="ECO:0007669"/>
    <property type="project" value="UniProtKB-EC"/>
</dbReference>
<dbReference type="SMART" id="SM00562">
    <property type="entry name" value="NDK"/>
    <property type="match status" value="1"/>
</dbReference>
<sequence length="153" mass="17153">MLKPDALERNLVYPIFNILLQSGLILSALNLTVATSKIITQHYNKQIVIGGQHSLDRMNDYYIGKPVLVSIFEGDGAINKARKMIGNTDPAKSSPGTIRGDWGIDSFEAADYEHRSCRNLIHGSDTLDNSIREIKLWFPDYPIENYVSTQGEK</sequence>
<organism evidence="11 12">
    <name type="scientific">Paenibacillus wynnii</name>
    <dbReference type="NCBI Taxonomy" id="268407"/>
    <lineage>
        <taxon>Bacteria</taxon>
        <taxon>Bacillati</taxon>
        <taxon>Bacillota</taxon>
        <taxon>Bacilli</taxon>
        <taxon>Bacillales</taxon>
        <taxon>Paenibacillaceae</taxon>
        <taxon>Paenibacillus</taxon>
    </lineage>
</organism>
<feature type="domain" description="Nucleoside diphosphate kinase-like" evidence="10">
    <location>
        <begin position="1"/>
        <end position="145"/>
    </location>
</feature>
<accession>A0A098M2H6</accession>
<comment type="caution">
    <text evidence="7">Lacks conserved residue(s) required for the propagation of feature annotation.</text>
</comment>
<dbReference type="PANTHER" id="PTHR11349">
    <property type="entry name" value="NUCLEOSIDE DIPHOSPHATE KINASE"/>
    <property type="match status" value="1"/>
</dbReference>
<evidence type="ECO:0000259" key="10">
    <source>
        <dbReference type="SMART" id="SM00562"/>
    </source>
</evidence>
<evidence type="ECO:0000256" key="7">
    <source>
        <dbReference type="PROSITE-ProRule" id="PRU00706"/>
    </source>
</evidence>
<name>A0A098M2H6_9BACL</name>
<keyword evidence="6" id="KW-0546">Nucleotide metabolism</keyword>
<evidence type="ECO:0000256" key="2">
    <source>
        <dbReference type="ARBA" id="ARBA00008142"/>
    </source>
</evidence>
<dbReference type="SUPFAM" id="SSF54919">
    <property type="entry name" value="Nucleoside diphosphate kinase, NDK"/>
    <property type="match status" value="1"/>
</dbReference>